<accession>A0A521D8N1</accession>
<dbReference type="FunFam" id="3.40.50.2300:FF:000361">
    <property type="entry name" value="Two-component system response regulator"/>
    <property type="match status" value="1"/>
</dbReference>
<keyword evidence="5" id="KW-1185">Reference proteome</keyword>
<dbReference type="PANTHER" id="PTHR37299">
    <property type="entry name" value="TRANSCRIPTIONAL REGULATOR-RELATED"/>
    <property type="match status" value="1"/>
</dbReference>
<dbReference type="GO" id="GO:0003677">
    <property type="term" value="F:DNA binding"/>
    <property type="evidence" value="ECO:0007669"/>
    <property type="project" value="InterPro"/>
</dbReference>
<dbReference type="Gene3D" id="3.40.50.2300">
    <property type="match status" value="1"/>
</dbReference>
<dbReference type="InterPro" id="IPR011006">
    <property type="entry name" value="CheY-like_superfamily"/>
</dbReference>
<dbReference type="InterPro" id="IPR046947">
    <property type="entry name" value="LytR-like"/>
</dbReference>
<dbReference type="OrthoDB" id="1646880at2"/>
<organism evidence="4 5">
    <name type="scientific">Gracilimonas mengyeensis</name>
    <dbReference type="NCBI Taxonomy" id="1302730"/>
    <lineage>
        <taxon>Bacteria</taxon>
        <taxon>Pseudomonadati</taxon>
        <taxon>Balneolota</taxon>
        <taxon>Balneolia</taxon>
        <taxon>Balneolales</taxon>
        <taxon>Balneolaceae</taxon>
        <taxon>Gracilimonas</taxon>
    </lineage>
</organism>
<dbReference type="Proteomes" id="UP000317557">
    <property type="component" value="Unassembled WGS sequence"/>
</dbReference>
<feature type="modified residue" description="4-aspartylphosphate" evidence="1">
    <location>
        <position position="55"/>
    </location>
</feature>
<evidence type="ECO:0000313" key="5">
    <source>
        <dbReference type="Proteomes" id="UP000317557"/>
    </source>
</evidence>
<dbReference type="Gene3D" id="2.40.50.1020">
    <property type="entry name" value="LytTr DNA-binding domain"/>
    <property type="match status" value="1"/>
</dbReference>
<evidence type="ECO:0000313" key="4">
    <source>
        <dbReference type="EMBL" id="SMO67965.1"/>
    </source>
</evidence>
<dbReference type="PROSITE" id="PS50930">
    <property type="entry name" value="HTH_LYTTR"/>
    <property type="match status" value="1"/>
</dbReference>
<dbReference type="RefSeq" id="WP_142454438.1">
    <property type="nucleotide sequence ID" value="NZ_FXTP01000007.1"/>
</dbReference>
<dbReference type="InterPro" id="IPR007492">
    <property type="entry name" value="LytTR_DNA-bd_dom"/>
</dbReference>
<dbReference type="SUPFAM" id="SSF52172">
    <property type="entry name" value="CheY-like"/>
    <property type="match status" value="1"/>
</dbReference>
<dbReference type="Pfam" id="PF04397">
    <property type="entry name" value="LytTR"/>
    <property type="match status" value="1"/>
</dbReference>
<dbReference type="SMART" id="SM00448">
    <property type="entry name" value="REC"/>
    <property type="match status" value="1"/>
</dbReference>
<dbReference type="SMART" id="SM00850">
    <property type="entry name" value="LytTR"/>
    <property type="match status" value="1"/>
</dbReference>
<keyword evidence="1" id="KW-0597">Phosphoprotein</keyword>
<evidence type="ECO:0000259" key="2">
    <source>
        <dbReference type="PROSITE" id="PS50110"/>
    </source>
</evidence>
<evidence type="ECO:0000259" key="3">
    <source>
        <dbReference type="PROSITE" id="PS50930"/>
    </source>
</evidence>
<reference evidence="4 5" key="1">
    <citation type="submission" date="2017-05" db="EMBL/GenBank/DDBJ databases">
        <authorList>
            <person name="Varghese N."/>
            <person name="Submissions S."/>
        </authorList>
    </citation>
    <scope>NUCLEOTIDE SEQUENCE [LARGE SCALE GENOMIC DNA]</scope>
    <source>
        <strain evidence="4 5">DSM 21985</strain>
    </source>
</reference>
<dbReference type="Pfam" id="PF00072">
    <property type="entry name" value="Response_reg"/>
    <property type="match status" value="1"/>
</dbReference>
<name>A0A521D8N1_9BACT</name>
<dbReference type="GO" id="GO:0000156">
    <property type="term" value="F:phosphorelay response regulator activity"/>
    <property type="evidence" value="ECO:0007669"/>
    <property type="project" value="InterPro"/>
</dbReference>
<evidence type="ECO:0000256" key="1">
    <source>
        <dbReference type="PROSITE-ProRule" id="PRU00169"/>
    </source>
</evidence>
<sequence length="254" mass="29137">MNILIIEDEAPAAKHIKRLIGKIKPEAMVLGPIESIGKAVEWFQSNSKPDLVLCDIQLADGLSFKIFDQVSVEAPLIFITAYDQFAIRAFKLNSIDYLLKPVDPEELKHAMQQVEKRQASSISAETIQALLQSTQKKYKSRFMVKLGEVIKSIKTEEVLYIYSQDKATYLHTVAKKNYIVDYALSDLEEVLNPRKFFRLNRQYIASIEAIQDVLIYSNSRLKITLAQCDDDSILVSRNRVDDFKRWMDDNIPES</sequence>
<dbReference type="AlphaFoldDB" id="A0A521D8N1"/>
<dbReference type="InterPro" id="IPR001789">
    <property type="entry name" value="Sig_transdc_resp-reg_receiver"/>
</dbReference>
<protein>
    <submittedName>
        <fullName evidence="4">Two component transcriptional regulator, LytTR family</fullName>
    </submittedName>
</protein>
<dbReference type="EMBL" id="FXTP01000007">
    <property type="protein sequence ID" value="SMO67965.1"/>
    <property type="molecule type" value="Genomic_DNA"/>
</dbReference>
<dbReference type="PANTHER" id="PTHR37299:SF1">
    <property type="entry name" value="STAGE 0 SPORULATION PROTEIN A HOMOLOG"/>
    <property type="match status" value="1"/>
</dbReference>
<feature type="domain" description="Response regulatory" evidence="2">
    <location>
        <begin position="2"/>
        <end position="115"/>
    </location>
</feature>
<dbReference type="PROSITE" id="PS50110">
    <property type="entry name" value="RESPONSE_REGULATORY"/>
    <property type="match status" value="1"/>
</dbReference>
<gene>
    <name evidence="4" type="ORF">SAMN06265219_107204</name>
</gene>
<feature type="domain" description="HTH LytTR-type" evidence="3">
    <location>
        <begin position="142"/>
        <end position="249"/>
    </location>
</feature>
<proteinExistence type="predicted"/>